<dbReference type="EMBL" id="JBFTWV010000015">
    <property type="protein sequence ID" value="KAL2798057.1"/>
    <property type="molecule type" value="Genomic_DNA"/>
</dbReference>
<dbReference type="InterPro" id="IPR015421">
    <property type="entry name" value="PyrdxlP-dep_Trfase_major"/>
</dbReference>
<dbReference type="InterPro" id="IPR051750">
    <property type="entry name" value="Trans-sulfuration_enzymes"/>
</dbReference>
<organism evidence="4 5">
    <name type="scientific">Aspergillus keveii</name>
    <dbReference type="NCBI Taxonomy" id="714993"/>
    <lineage>
        <taxon>Eukaryota</taxon>
        <taxon>Fungi</taxon>
        <taxon>Dikarya</taxon>
        <taxon>Ascomycota</taxon>
        <taxon>Pezizomycotina</taxon>
        <taxon>Eurotiomycetes</taxon>
        <taxon>Eurotiomycetidae</taxon>
        <taxon>Eurotiales</taxon>
        <taxon>Aspergillaceae</taxon>
        <taxon>Aspergillus</taxon>
        <taxon>Aspergillus subgen. Nidulantes</taxon>
    </lineage>
</organism>
<comment type="caution">
    <text evidence="4">The sequence shown here is derived from an EMBL/GenBank/DDBJ whole genome shotgun (WGS) entry which is preliminary data.</text>
</comment>
<dbReference type="SUPFAM" id="SSF53383">
    <property type="entry name" value="PLP-dependent transferases"/>
    <property type="match status" value="1"/>
</dbReference>
<dbReference type="PANTHER" id="PTHR42699">
    <property type="match status" value="1"/>
</dbReference>
<dbReference type="GO" id="GO:0016740">
    <property type="term" value="F:transferase activity"/>
    <property type="evidence" value="ECO:0007669"/>
    <property type="project" value="UniProtKB-KW"/>
</dbReference>
<evidence type="ECO:0000256" key="1">
    <source>
        <dbReference type="ARBA" id="ARBA00001933"/>
    </source>
</evidence>
<dbReference type="Gene3D" id="3.90.1150.10">
    <property type="entry name" value="Aspartate Aminotransferase, domain 1"/>
    <property type="match status" value="1"/>
</dbReference>
<dbReference type="InterPro" id="IPR015424">
    <property type="entry name" value="PyrdxlP-dep_Trfase"/>
</dbReference>
<sequence length="353" mass="39004">MDNLLGRGSSERTTLPQGDTHALSVSLPTWADVAQYVGTQPPGPRWSSVAHDDGVATRFCQGINPLIARVTERLASGKDTICYCLLFTNRDGASRFLKGQKIDALFCTFSNILILKCPDLWRIHNLSVKYRFIVVCDDSVANAVDVDVFPFVDIRVTSLTRTFSGTGNVAGGSVVLNTDSQHYDLISTKLKSMQDTLHPDDAMVLSGNCQDLKQRVGEYNANALSVVELLAGNPFVKRVNHPSLPDRKMLYDRHRREGGGYGHVLTVEFLHAYHAQLFYYTLSIAKGPGYGTSFSICLPPIVYEHREAESLERVDIPRRLLLLSIGMEKKEVIKDAVMAALLKLAISKPPGHS</sequence>
<reference evidence="4 5" key="1">
    <citation type="submission" date="2024-07" db="EMBL/GenBank/DDBJ databases">
        <title>Section-level genome sequencing and comparative genomics of Aspergillus sections Usti and Cavernicolus.</title>
        <authorList>
            <consortium name="Lawrence Berkeley National Laboratory"/>
            <person name="Nybo J.L."/>
            <person name="Vesth T.C."/>
            <person name="Theobald S."/>
            <person name="Frisvad J.C."/>
            <person name="Larsen T.O."/>
            <person name="Kjaerboelling I."/>
            <person name="Rothschild-Mancinelli K."/>
            <person name="Lyhne E.K."/>
            <person name="Kogle M.E."/>
            <person name="Barry K."/>
            <person name="Clum A."/>
            <person name="Na H."/>
            <person name="Ledsgaard L."/>
            <person name="Lin J."/>
            <person name="Lipzen A."/>
            <person name="Kuo A."/>
            <person name="Riley R."/>
            <person name="Mondo S."/>
            <person name="Labutti K."/>
            <person name="Haridas S."/>
            <person name="Pangalinan J."/>
            <person name="Salamov A.A."/>
            <person name="Simmons B.A."/>
            <person name="Magnuson J.K."/>
            <person name="Chen J."/>
            <person name="Drula E."/>
            <person name="Henrissat B."/>
            <person name="Wiebenga A."/>
            <person name="Lubbers R.J."/>
            <person name="Gomes A.C."/>
            <person name="Makela M.R."/>
            <person name="Stajich J."/>
            <person name="Grigoriev I.V."/>
            <person name="Mortensen U.H."/>
            <person name="De Vries R.P."/>
            <person name="Baker S.E."/>
            <person name="Andersen M.R."/>
        </authorList>
    </citation>
    <scope>NUCLEOTIDE SEQUENCE [LARGE SCALE GENOMIC DNA]</scope>
    <source>
        <strain evidence="4 5">CBS 209.92</strain>
    </source>
</reference>
<name>A0ABR4GG83_9EURO</name>
<proteinExistence type="inferred from homology"/>
<keyword evidence="5" id="KW-1185">Reference proteome</keyword>
<evidence type="ECO:0000256" key="2">
    <source>
        <dbReference type="ARBA" id="ARBA00022898"/>
    </source>
</evidence>
<dbReference type="PANTHER" id="PTHR42699:SF1">
    <property type="entry name" value="CYSTATHIONINE GAMMA-SYNTHASE-RELATED"/>
    <property type="match status" value="1"/>
</dbReference>
<dbReference type="Proteomes" id="UP001610563">
    <property type="component" value="Unassembled WGS sequence"/>
</dbReference>
<keyword evidence="2 3" id="KW-0663">Pyridoxal phosphate</keyword>
<dbReference type="InterPro" id="IPR000277">
    <property type="entry name" value="Cys/Met-Metab_PyrdxlP-dep_enz"/>
</dbReference>
<dbReference type="Gene3D" id="3.40.640.10">
    <property type="entry name" value="Type I PLP-dependent aspartate aminotransferase-like (Major domain)"/>
    <property type="match status" value="1"/>
</dbReference>
<keyword evidence="4" id="KW-0808">Transferase</keyword>
<evidence type="ECO:0000313" key="5">
    <source>
        <dbReference type="Proteomes" id="UP001610563"/>
    </source>
</evidence>
<comment type="similarity">
    <text evidence="3">Belongs to the trans-sulfuration enzymes family.</text>
</comment>
<dbReference type="InterPro" id="IPR015422">
    <property type="entry name" value="PyrdxlP-dep_Trfase_small"/>
</dbReference>
<comment type="cofactor">
    <cofactor evidence="1 3">
        <name>pyridoxal 5'-phosphate</name>
        <dbReference type="ChEBI" id="CHEBI:597326"/>
    </cofactor>
</comment>
<dbReference type="Pfam" id="PF01053">
    <property type="entry name" value="Cys_Met_Meta_PP"/>
    <property type="match status" value="1"/>
</dbReference>
<gene>
    <name evidence="4" type="ORF">BJX66DRAFT_334400</name>
</gene>
<evidence type="ECO:0000256" key="3">
    <source>
        <dbReference type="RuleBase" id="RU362118"/>
    </source>
</evidence>
<accession>A0ABR4GG83</accession>
<evidence type="ECO:0000313" key="4">
    <source>
        <dbReference type="EMBL" id="KAL2798057.1"/>
    </source>
</evidence>
<protein>
    <submittedName>
        <fullName evidence="4">Pyridoxal phosphate-dependent transferase</fullName>
    </submittedName>
</protein>